<name>A0AAQ3JRC2_9LILI</name>
<evidence type="ECO:0000313" key="2">
    <source>
        <dbReference type="Proteomes" id="UP001327560"/>
    </source>
</evidence>
<evidence type="ECO:0000313" key="1">
    <source>
        <dbReference type="EMBL" id="WOK94761.1"/>
    </source>
</evidence>
<organism evidence="1 2">
    <name type="scientific">Canna indica</name>
    <name type="common">Indian-shot</name>
    <dbReference type="NCBI Taxonomy" id="4628"/>
    <lineage>
        <taxon>Eukaryota</taxon>
        <taxon>Viridiplantae</taxon>
        <taxon>Streptophyta</taxon>
        <taxon>Embryophyta</taxon>
        <taxon>Tracheophyta</taxon>
        <taxon>Spermatophyta</taxon>
        <taxon>Magnoliopsida</taxon>
        <taxon>Liliopsida</taxon>
        <taxon>Zingiberales</taxon>
        <taxon>Cannaceae</taxon>
        <taxon>Canna</taxon>
    </lineage>
</organism>
<accession>A0AAQ3JRC2</accession>
<sequence length="165" mass="19316">MLEYTFSLLKMRGPKGITINFVIKLFHMILHCKVALVVLNCWCIRLNRWYWKQKVQMCIYGEFFVKSNLEHLVWGKRKNHFAKPVYSTWRTFEESSSQLQGDKSYNREGRTYKNVHEDLPSTKMEVVCPRAQSVYQPVVTIIGCKCKVCVIIFQNVVLTSNVLSG</sequence>
<dbReference type="Proteomes" id="UP001327560">
    <property type="component" value="Chromosome 1"/>
</dbReference>
<reference evidence="1 2" key="1">
    <citation type="submission" date="2023-10" db="EMBL/GenBank/DDBJ databases">
        <title>Chromosome-scale genome assembly provides insights into flower coloration mechanisms of Canna indica.</title>
        <authorList>
            <person name="Li C."/>
        </authorList>
    </citation>
    <scope>NUCLEOTIDE SEQUENCE [LARGE SCALE GENOMIC DNA]</scope>
    <source>
        <tissue evidence="1">Flower</tissue>
    </source>
</reference>
<keyword evidence="2" id="KW-1185">Reference proteome</keyword>
<gene>
    <name evidence="1" type="ORF">Cni_G03466</name>
</gene>
<proteinExistence type="predicted"/>
<dbReference type="EMBL" id="CP136890">
    <property type="protein sequence ID" value="WOK94761.1"/>
    <property type="molecule type" value="Genomic_DNA"/>
</dbReference>
<protein>
    <submittedName>
        <fullName evidence="1">Uncharacterized protein</fullName>
    </submittedName>
</protein>
<dbReference type="AlphaFoldDB" id="A0AAQ3JRC2"/>